<dbReference type="CDD" id="cd00322">
    <property type="entry name" value="FNR_like"/>
    <property type="match status" value="1"/>
</dbReference>
<accession>A0A6I0F7T2</accession>
<gene>
    <name evidence="2" type="ORF">F8154_13620</name>
</gene>
<evidence type="ECO:0000313" key="2">
    <source>
        <dbReference type="EMBL" id="KAB3530777.1"/>
    </source>
</evidence>
<dbReference type="RefSeq" id="WP_151862169.1">
    <property type="nucleotide sequence ID" value="NZ_WBZC01000063.1"/>
</dbReference>
<dbReference type="Proteomes" id="UP000432715">
    <property type="component" value="Unassembled WGS sequence"/>
</dbReference>
<dbReference type="InterPro" id="IPR017938">
    <property type="entry name" value="Riboflavin_synthase-like_b-brl"/>
</dbReference>
<evidence type="ECO:0000259" key="1">
    <source>
        <dbReference type="PROSITE" id="PS51384"/>
    </source>
</evidence>
<dbReference type="OrthoDB" id="9801223at2"/>
<sequence>MILLKDILPIFKKHDIYLKEKHKEVGDIYTFIFETEKQIKWKAGQHGVFTISHKKINKATRAFSIASIPSEGHIKISMKISEKPSEFKEAILNLKPGMKMSMRGPIGSFYTEKNNPLLFIAGGIGITPYRALIRNLITSPAELSKDVELLYMDSRDEFIYREDFDKAAKESLIKVNYLNKRESLSEKIEGFIDKHGNEAEYFIVGSKAMINSMEAILKDKGIKKKNIKKDTFIGY</sequence>
<comment type="caution">
    <text evidence="2">The sequence shown here is derived from an EMBL/GenBank/DDBJ whole genome shotgun (WGS) entry which is preliminary data.</text>
</comment>
<protein>
    <submittedName>
        <fullName evidence="2">FAD-dependent oxidoreductase</fullName>
    </submittedName>
</protein>
<keyword evidence="3" id="KW-1185">Reference proteome</keyword>
<dbReference type="InterPro" id="IPR017927">
    <property type="entry name" value="FAD-bd_FR_type"/>
</dbReference>
<name>A0A6I0F7T2_9FIRM</name>
<dbReference type="InterPro" id="IPR001709">
    <property type="entry name" value="Flavoprot_Pyr_Nucl_cyt_Rdtase"/>
</dbReference>
<proteinExistence type="predicted"/>
<dbReference type="SUPFAM" id="SSF63380">
    <property type="entry name" value="Riboflavin synthase domain-like"/>
    <property type="match status" value="1"/>
</dbReference>
<evidence type="ECO:0000313" key="3">
    <source>
        <dbReference type="Proteomes" id="UP000432715"/>
    </source>
</evidence>
<dbReference type="EMBL" id="WBZC01000063">
    <property type="protein sequence ID" value="KAB3530777.1"/>
    <property type="molecule type" value="Genomic_DNA"/>
</dbReference>
<dbReference type="PANTHER" id="PTHR47354:SF5">
    <property type="entry name" value="PROTEIN RFBI"/>
    <property type="match status" value="1"/>
</dbReference>
<dbReference type="InterPro" id="IPR039261">
    <property type="entry name" value="FNR_nucleotide-bd"/>
</dbReference>
<dbReference type="Pfam" id="PF00175">
    <property type="entry name" value="NAD_binding_1"/>
    <property type="match status" value="1"/>
</dbReference>
<feature type="domain" description="FAD-binding FR-type" evidence="1">
    <location>
        <begin position="11"/>
        <end position="112"/>
    </location>
</feature>
<dbReference type="PRINTS" id="PR00410">
    <property type="entry name" value="PHEHYDRXLASE"/>
</dbReference>
<dbReference type="InterPro" id="IPR001433">
    <property type="entry name" value="OxRdtase_FAD/NAD-bd"/>
</dbReference>
<dbReference type="PANTHER" id="PTHR47354">
    <property type="entry name" value="NADH OXIDOREDUCTASE HCR"/>
    <property type="match status" value="1"/>
</dbReference>
<dbReference type="PROSITE" id="PS51384">
    <property type="entry name" value="FAD_FR"/>
    <property type="match status" value="1"/>
</dbReference>
<dbReference type="Gene3D" id="2.40.30.10">
    <property type="entry name" value="Translation factors"/>
    <property type="match status" value="1"/>
</dbReference>
<dbReference type="SUPFAM" id="SSF52343">
    <property type="entry name" value="Ferredoxin reductase-like, C-terminal NADP-linked domain"/>
    <property type="match status" value="1"/>
</dbReference>
<dbReference type="PRINTS" id="PR00371">
    <property type="entry name" value="FPNCR"/>
</dbReference>
<organism evidence="2 3">
    <name type="scientific">Alkaliphilus pronyensis</name>
    <dbReference type="NCBI Taxonomy" id="1482732"/>
    <lineage>
        <taxon>Bacteria</taxon>
        <taxon>Bacillati</taxon>
        <taxon>Bacillota</taxon>
        <taxon>Clostridia</taxon>
        <taxon>Peptostreptococcales</taxon>
        <taxon>Natronincolaceae</taxon>
        <taxon>Alkaliphilus</taxon>
    </lineage>
</organism>
<dbReference type="Gene3D" id="3.40.50.80">
    <property type="entry name" value="Nucleotide-binding domain of ferredoxin-NADP reductase (FNR) module"/>
    <property type="match status" value="1"/>
</dbReference>
<reference evidence="2 3" key="1">
    <citation type="submission" date="2019-10" db="EMBL/GenBank/DDBJ databases">
        <title>Alkaliphilus serpentinus sp. nov. and Alkaliphilus pronyensis sp. nov., two novel anaerobic alkaliphilic species isolated from the serpentinized-hosted hydrothermal field of the Prony Bay (New Caledonia).</title>
        <authorList>
            <person name="Postec A."/>
        </authorList>
    </citation>
    <scope>NUCLEOTIDE SEQUENCE [LARGE SCALE GENOMIC DNA]</scope>
    <source>
        <strain evidence="2 3">LacV</strain>
    </source>
</reference>
<dbReference type="InterPro" id="IPR008333">
    <property type="entry name" value="Cbr1-like_FAD-bd_dom"/>
</dbReference>
<dbReference type="GO" id="GO:0016491">
    <property type="term" value="F:oxidoreductase activity"/>
    <property type="evidence" value="ECO:0007669"/>
    <property type="project" value="InterPro"/>
</dbReference>
<dbReference type="InterPro" id="IPR050415">
    <property type="entry name" value="MRET"/>
</dbReference>
<dbReference type="AlphaFoldDB" id="A0A6I0F7T2"/>
<dbReference type="Pfam" id="PF00970">
    <property type="entry name" value="FAD_binding_6"/>
    <property type="match status" value="1"/>
</dbReference>